<reference evidence="11" key="1">
    <citation type="submission" date="2025-08" db="UniProtKB">
        <authorList>
            <consortium name="RefSeq"/>
        </authorList>
    </citation>
    <scope>IDENTIFICATION</scope>
</reference>
<dbReference type="InterPro" id="IPR018983">
    <property type="entry name" value="U3_snoRNA-assocProt_15_C"/>
</dbReference>
<dbReference type="PROSITE" id="PS50294">
    <property type="entry name" value="WD_REPEATS_REGION"/>
    <property type="match status" value="1"/>
</dbReference>
<accession>A0AAJ6QU87</accession>
<dbReference type="PROSITE" id="PS50082">
    <property type="entry name" value="WD_REPEATS_2"/>
    <property type="match status" value="2"/>
</dbReference>
<name>A0AAJ6QU87_9ACAR</name>
<dbReference type="GeneID" id="100899277"/>
<comment type="subcellular location">
    <subcellularLocation>
        <location evidence="1">Nucleus</location>
        <location evidence="1">Nucleolus</location>
    </subcellularLocation>
</comment>
<evidence type="ECO:0000256" key="7">
    <source>
        <dbReference type="ARBA" id="ARBA00045437"/>
    </source>
</evidence>
<dbReference type="RefSeq" id="XP_003744100.1">
    <property type="nucleotide sequence ID" value="XM_003744052.2"/>
</dbReference>
<evidence type="ECO:0000256" key="5">
    <source>
        <dbReference type="ARBA" id="ARBA00022737"/>
    </source>
</evidence>
<dbReference type="SMART" id="SM00320">
    <property type="entry name" value="WD40"/>
    <property type="match status" value="6"/>
</dbReference>
<dbReference type="KEGG" id="goe:100899277"/>
<evidence type="ECO:0000259" key="9">
    <source>
        <dbReference type="Pfam" id="PF09384"/>
    </source>
</evidence>
<dbReference type="SUPFAM" id="SSF50978">
    <property type="entry name" value="WD40 repeat-like"/>
    <property type="match status" value="1"/>
</dbReference>
<dbReference type="PANTHER" id="PTHR19924:SF26">
    <property type="entry name" value="U3 SMALL NUCLEOLAR RNA-ASSOCIATED PROTEIN 15 HOMOLOG"/>
    <property type="match status" value="1"/>
</dbReference>
<dbReference type="InterPro" id="IPR036322">
    <property type="entry name" value="WD40_repeat_dom_sf"/>
</dbReference>
<keyword evidence="10" id="KW-1185">Reference proteome</keyword>
<dbReference type="AlphaFoldDB" id="A0AAJ6QU87"/>
<feature type="domain" description="U3 small nucleolar RNA-associated protein 15 C-terminal" evidence="9">
    <location>
        <begin position="338"/>
        <end position="482"/>
    </location>
</feature>
<evidence type="ECO:0000256" key="3">
    <source>
        <dbReference type="ARBA" id="ARBA00022552"/>
    </source>
</evidence>
<keyword evidence="3" id="KW-0698">rRNA processing</keyword>
<comment type="function">
    <text evidence="7">Ribosome biogenesis factor. Involved in nucleolar processing of pre-18S ribosomal RNA. Required for optimal pre-ribosomal RNA transcription by RNA polymerase I. Part of the small subunit (SSU) processome, first precursor of the small eukaryotic ribosomal subunit. During the assembly of the SSU processome in the nucleolus, many ribosome biogenesis factors, an RNA chaperone and ribosomal proteins associate with the nascent pre-rRNA and work in concert to generate RNA folding, modifications, rearrangements and cleavage as well as targeted degradation of pre-ribosomal RNA by the RNA exosome.</text>
</comment>
<evidence type="ECO:0000256" key="8">
    <source>
        <dbReference type="PROSITE-ProRule" id="PRU00221"/>
    </source>
</evidence>
<keyword evidence="5" id="KW-0677">Repeat</keyword>
<dbReference type="Gene3D" id="2.130.10.10">
    <property type="entry name" value="YVTN repeat-like/Quinoprotein amine dehydrogenase"/>
    <property type="match status" value="2"/>
</dbReference>
<keyword evidence="4 8" id="KW-0853">WD repeat</keyword>
<proteinExistence type="predicted"/>
<evidence type="ECO:0000256" key="4">
    <source>
        <dbReference type="ARBA" id="ARBA00022574"/>
    </source>
</evidence>
<dbReference type="GO" id="GO:0005730">
    <property type="term" value="C:nucleolus"/>
    <property type="evidence" value="ECO:0007669"/>
    <property type="project" value="UniProtKB-SubCell"/>
</dbReference>
<dbReference type="InterPro" id="IPR001680">
    <property type="entry name" value="WD40_rpt"/>
</dbReference>
<protein>
    <recommendedName>
        <fullName evidence="2">U3 small nucleolar RNA-associated protein 15 homolog</fullName>
    </recommendedName>
</protein>
<dbReference type="PRINTS" id="PR00320">
    <property type="entry name" value="GPROTEINBRPT"/>
</dbReference>
<gene>
    <name evidence="11" type="primary">LOC100899277</name>
</gene>
<dbReference type="InterPro" id="IPR020472">
    <property type="entry name" value="WD40_PAC1"/>
</dbReference>
<sequence length="501" mass="56094">MTAFKPVQAEALPKKATFLNQEELDWKKYALPVTVKDSALIQHVDIASEEPFQFAISSSNRVQIYSPASRDVTCRLNRFGLNAFGAIFRGDNKLLAAGSDDGSIRLFDIKTKAPLRHFVGHTQATRRIAFTDGGKQIVSFSDDRTVGLWDIPQQTRVLSVSHHKDYVRCGRPVPGTANVILTGSYDHTAALVDLRNGQPGLTVDHGAPIEAVEMLPSGSIFFTAGANLVKVWDAASGRKLMQLCQHHKTVTCLSVSACGGKLLSGSLDRHVKIYDVINYRVAHSVSYPSPILCMAMSPDSSVFVVGSETGLVTIHRKKEARVVEEKSENNLRQAVFIPDADDIVLDTAPNTKSSKLQNLLRRFEFTTALQTSFSHASRMRKPEIFLATCDEVARRRMLEITMAKLGEKYQNAVLDFICKYITLPRYEGALLDLTEVMSRVLQKRREWDDVLWLKLEELQQQVNKLYSAHNDCKKLVAMIETINMRRQESKSDEPLFLDPII</sequence>
<evidence type="ECO:0000313" key="10">
    <source>
        <dbReference type="Proteomes" id="UP000694867"/>
    </source>
</evidence>
<dbReference type="Pfam" id="PF09384">
    <property type="entry name" value="UTP15_C"/>
    <property type="match status" value="1"/>
</dbReference>
<dbReference type="CDD" id="cd00200">
    <property type="entry name" value="WD40"/>
    <property type="match status" value="1"/>
</dbReference>
<feature type="repeat" description="WD" evidence="8">
    <location>
        <begin position="243"/>
        <end position="284"/>
    </location>
</feature>
<dbReference type="GO" id="GO:0006364">
    <property type="term" value="P:rRNA processing"/>
    <property type="evidence" value="ECO:0007669"/>
    <property type="project" value="UniProtKB-KW"/>
</dbReference>
<evidence type="ECO:0000313" key="11">
    <source>
        <dbReference type="RefSeq" id="XP_003744100.1"/>
    </source>
</evidence>
<dbReference type="Proteomes" id="UP000694867">
    <property type="component" value="Unplaced"/>
</dbReference>
<dbReference type="InterPro" id="IPR015943">
    <property type="entry name" value="WD40/YVTN_repeat-like_dom_sf"/>
</dbReference>
<feature type="repeat" description="WD" evidence="8">
    <location>
        <begin position="118"/>
        <end position="159"/>
    </location>
</feature>
<dbReference type="PANTHER" id="PTHR19924">
    <property type="entry name" value="UTP15 U3 SMALL NUCLEOLAR RNA-ASSOCIATED PROTEIN 15 FAMILY MEMBER"/>
    <property type="match status" value="1"/>
</dbReference>
<organism evidence="10 11">
    <name type="scientific">Galendromus occidentalis</name>
    <name type="common">western predatory mite</name>
    <dbReference type="NCBI Taxonomy" id="34638"/>
    <lineage>
        <taxon>Eukaryota</taxon>
        <taxon>Metazoa</taxon>
        <taxon>Ecdysozoa</taxon>
        <taxon>Arthropoda</taxon>
        <taxon>Chelicerata</taxon>
        <taxon>Arachnida</taxon>
        <taxon>Acari</taxon>
        <taxon>Parasitiformes</taxon>
        <taxon>Mesostigmata</taxon>
        <taxon>Gamasina</taxon>
        <taxon>Phytoseioidea</taxon>
        <taxon>Phytoseiidae</taxon>
        <taxon>Typhlodrominae</taxon>
        <taxon>Galendromus</taxon>
    </lineage>
</organism>
<evidence type="ECO:0000256" key="6">
    <source>
        <dbReference type="ARBA" id="ARBA00023242"/>
    </source>
</evidence>
<keyword evidence="6" id="KW-0539">Nucleus</keyword>
<dbReference type="GO" id="GO:0045943">
    <property type="term" value="P:positive regulation of transcription by RNA polymerase I"/>
    <property type="evidence" value="ECO:0007669"/>
    <property type="project" value="TreeGrafter"/>
</dbReference>
<dbReference type="Pfam" id="PF00400">
    <property type="entry name" value="WD40"/>
    <property type="match status" value="3"/>
</dbReference>
<evidence type="ECO:0000256" key="2">
    <source>
        <dbReference type="ARBA" id="ARBA00018260"/>
    </source>
</evidence>
<evidence type="ECO:0000256" key="1">
    <source>
        <dbReference type="ARBA" id="ARBA00004604"/>
    </source>
</evidence>